<evidence type="ECO:0000256" key="6">
    <source>
        <dbReference type="SAM" id="Phobius"/>
    </source>
</evidence>
<evidence type="ECO:0000256" key="3">
    <source>
        <dbReference type="ARBA" id="ARBA00022692"/>
    </source>
</evidence>
<dbReference type="EMBL" id="UINC01017964">
    <property type="protein sequence ID" value="SVA75022.1"/>
    <property type="molecule type" value="Genomic_DNA"/>
</dbReference>
<feature type="transmembrane region" description="Helical" evidence="6">
    <location>
        <begin position="284"/>
        <end position="313"/>
    </location>
</feature>
<reference evidence="7" key="1">
    <citation type="submission" date="2018-05" db="EMBL/GenBank/DDBJ databases">
        <authorList>
            <person name="Lanie J.A."/>
            <person name="Ng W.-L."/>
            <person name="Kazmierczak K.M."/>
            <person name="Andrzejewski T.M."/>
            <person name="Davidsen T.M."/>
            <person name="Wayne K.J."/>
            <person name="Tettelin H."/>
            <person name="Glass J.I."/>
            <person name="Rusch D."/>
            <person name="Podicherti R."/>
            <person name="Tsui H.-C.T."/>
            <person name="Winkler M.E."/>
        </authorList>
    </citation>
    <scope>NUCLEOTIDE SEQUENCE</scope>
</reference>
<dbReference type="Gene3D" id="1.20.1740.10">
    <property type="entry name" value="Amino acid/polyamine transporter I"/>
    <property type="match status" value="1"/>
</dbReference>
<feature type="transmembrane region" description="Helical" evidence="6">
    <location>
        <begin position="155"/>
        <end position="179"/>
    </location>
</feature>
<feature type="transmembrane region" description="Helical" evidence="6">
    <location>
        <begin position="334"/>
        <end position="352"/>
    </location>
</feature>
<evidence type="ECO:0008006" key="8">
    <source>
        <dbReference type="Google" id="ProtNLM"/>
    </source>
</evidence>
<feature type="transmembrane region" description="Helical" evidence="6">
    <location>
        <begin position="128"/>
        <end position="148"/>
    </location>
</feature>
<dbReference type="AlphaFoldDB" id="A0A381YEJ0"/>
<dbReference type="PIRSF" id="PIRSF006060">
    <property type="entry name" value="AA_transporter"/>
    <property type="match status" value="1"/>
</dbReference>
<accession>A0A381YEJ0</accession>
<proteinExistence type="predicted"/>
<evidence type="ECO:0000313" key="7">
    <source>
        <dbReference type="EMBL" id="SVA75022.1"/>
    </source>
</evidence>
<dbReference type="InterPro" id="IPR004757">
    <property type="entry name" value="EtNH_permease"/>
</dbReference>
<keyword evidence="2" id="KW-1003">Cell membrane</keyword>
<feature type="transmembrane region" description="Helical" evidence="6">
    <location>
        <begin position="358"/>
        <end position="380"/>
    </location>
</feature>
<dbReference type="GO" id="GO:0022857">
    <property type="term" value="F:transmembrane transporter activity"/>
    <property type="evidence" value="ECO:0007669"/>
    <property type="project" value="InterPro"/>
</dbReference>
<dbReference type="NCBIfam" id="TIGR00908">
    <property type="entry name" value="2A0305"/>
    <property type="match status" value="1"/>
</dbReference>
<gene>
    <name evidence="7" type="ORF">METZ01_LOCUS127876</name>
</gene>
<feature type="transmembrane region" description="Helical" evidence="6">
    <location>
        <begin position="231"/>
        <end position="255"/>
    </location>
</feature>
<feature type="transmembrane region" description="Helical" evidence="6">
    <location>
        <begin position="94"/>
        <end position="122"/>
    </location>
</feature>
<feature type="non-terminal residue" evidence="7">
    <location>
        <position position="1"/>
    </location>
</feature>
<keyword evidence="5 6" id="KW-0472">Membrane</keyword>
<dbReference type="Pfam" id="PF13520">
    <property type="entry name" value="AA_permease_2"/>
    <property type="match status" value="1"/>
</dbReference>
<dbReference type="PANTHER" id="PTHR42770">
    <property type="entry name" value="AMINO ACID TRANSPORTER-RELATED"/>
    <property type="match status" value="1"/>
</dbReference>
<evidence type="ECO:0000256" key="1">
    <source>
        <dbReference type="ARBA" id="ARBA00004651"/>
    </source>
</evidence>
<feature type="transmembrane region" description="Helical" evidence="6">
    <location>
        <begin position="52"/>
        <end position="73"/>
    </location>
</feature>
<dbReference type="GO" id="GO:0005886">
    <property type="term" value="C:plasma membrane"/>
    <property type="evidence" value="ECO:0007669"/>
    <property type="project" value="UniProtKB-SubCell"/>
</dbReference>
<feature type="transmembrane region" description="Helical" evidence="6">
    <location>
        <begin position="22"/>
        <end position="40"/>
    </location>
</feature>
<name>A0A381YEJ0_9ZZZZ</name>
<dbReference type="InterPro" id="IPR050367">
    <property type="entry name" value="APC_superfamily"/>
</dbReference>
<evidence type="ECO:0000256" key="4">
    <source>
        <dbReference type="ARBA" id="ARBA00022989"/>
    </source>
</evidence>
<evidence type="ECO:0000256" key="2">
    <source>
        <dbReference type="ARBA" id="ARBA00022475"/>
    </source>
</evidence>
<keyword evidence="3 6" id="KW-0812">Transmembrane</keyword>
<protein>
    <recommendedName>
        <fullName evidence="8">Amino acid permease/ SLC12A domain-containing protein</fullName>
    </recommendedName>
</protein>
<keyword evidence="4 6" id="KW-1133">Transmembrane helix</keyword>
<dbReference type="InterPro" id="IPR002293">
    <property type="entry name" value="AA/rel_permease1"/>
</dbReference>
<sequence length="401" mass="43122">VTNNPASSESQERSLKKTLGPLTIWGLGVGYVISGEYFGWNLGLPYGGPLGMLVATLLVTVMYIAFVLSYAEVACAIPRAGGAFVYADRAFGTTVGFIAGVAQLIEFVFAPPAIAFAIGAYLQNYFPMFPVWAFAVLAFFLFTALNIWGVQQSAIFELVITIMAVVGLLLFTGFTLPHFDLANFNRNALPNGWGGVLSALPFAIWFYLAIEGVANIAEEAREPQRDISRGFIYAMITLVVLALLVFFSAIGVAGWEAIVYDASGNESDSPLPLGLASVIGREHFAYHVVVIMGLFGLVASFHGIMLVAGRAMFEFGRVGYLPSILGQTLSHRQTPAAALIANMLIGFVALATGQTGELITLSAFGALTLYGLAMLSLFRLRQKEPGLHRPYSTPLYPYLPA</sequence>
<organism evidence="7">
    <name type="scientific">marine metagenome</name>
    <dbReference type="NCBI Taxonomy" id="408172"/>
    <lineage>
        <taxon>unclassified sequences</taxon>
        <taxon>metagenomes</taxon>
        <taxon>ecological metagenomes</taxon>
    </lineage>
</organism>
<feature type="transmembrane region" description="Helical" evidence="6">
    <location>
        <begin position="191"/>
        <end position="210"/>
    </location>
</feature>
<dbReference type="PANTHER" id="PTHR42770:SF7">
    <property type="entry name" value="MEMBRANE PROTEIN"/>
    <property type="match status" value="1"/>
</dbReference>
<feature type="non-terminal residue" evidence="7">
    <location>
        <position position="401"/>
    </location>
</feature>
<comment type="subcellular location">
    <subcellularLocation>
        <location evidence="1">Cell membrane</location>
        <topology evidence="1">Multi-pass membrane protein</topology>
    </subcellularLocation>
</comment>
<evidence type="ECO:0000256" key="5">
    <source>
        <dbReference type="ARBA" id="ARBA00023136"/>
    </source>
</evidence>